<dbReference type="Proteomes" id="UP000305883">
    <property type="component" value="Unassembled WGS sequence"/>
</dbReference>
<reference evidence="1 2" key="1">
    <citation type="journal article" date="2019" name="Genome Biol. Evol.">
        <title>Genomic Plasticity Mediated by Transposable Elements in the Plant Pathogenic Fungus Colletotrichum higginsianum.</title>
        <authorList>
            <person name="Tsushima A."/>
            <person name="Gan P."/>
            <person name="Kumakura N."/>
            <person name="Narusaka M."/>
            <person name="Takano Y."/>
            <person name="Narusaka Y."/>
            <person name="Shirasu K."/>
        </authorList>
    </citation>
    <scope>NUCLEOTIDE SEQUENCE [LARGE SCALE GENOMIC DNA]</scope>
    <source>
        <strain evidence="1 2">MAFF305635-RFP</strain>
    </source>
</reference>
<accession>A0A4T0WKJ1</accession>
<sequence>MFLRSGRWPDVLSMPVFRPVIAYGPDGDGDVCACPLDMDDDDDDTAATEDLRDEVVVAGLCGALVDAGCSENCADSPGRVALEAGVLEVAVPGLEAPKLAVPELAVLAVTVLEARDQEDAAVHLVEPRRGQPGCRLL</sequence>
<name>A0A4T0WKJ1_9PEZI</name>
<organism evidence="1 2">
    <name type="scientific">Colletotrichum higginsianum</name>
    <dbReference type="NCBI Taxonomy" id="80884"/>
    <lineage>
        <taxon>Eukaryota</taxon>
        <taxon>Fungi</taxon>
        <taxon>Dikarya</taxon>
        <taxon>Ascomycota</taxon>
        <taxon>Pezizomycotina</taxon>
        <taxon>Sordariomycetes</taxon>
        <taxon>Hypocreomycetidae</taxon>
        <taxon>Glomerellales</taxon>
        <taxon>Glomerellaceae</taxon>
        <taxon>Colletotrichum</taxon>
        <taxon>Colletotrichum destructivum species complex</taxon>
    </lineage>
</organism>
<protein>
    <submittedName>
        <fullName evidence="1">Uncharacterized protein</fullName>
    </submittedName>
</protein>
<evidence type="ECO:0000313" key="2">
    <source>
        <dbReference type="Proteomes" id="UP000305883"/>
    </source>
</evidence>
<comment type="caution">
    <text evidence="1">The sequence shown here is derived from an EMBL/GenBank/DDBJ whole genome shotgun (WGS) entry which is preliminary data.</text>
</comment>
<evidence type="ECO:0000313" key="1">
    <source>
        <dbReference type="EMBL" id="TID07300.1"/>
    </source>
</evidence>
<proteinExistence type="predicted"/>
<dbReference type="AlphaFoldDB" id="A0A4T0WKJ1"/>
<dbReference type="EMBL" id="MWPZ01000001">
    <property type="protein sequence ID" value="TID07300.1"/>
    <property type="molecule type" value="Genomic_DNA"/>
</dbReference>
<gene>
    <name evidence="1" type="ORF">CH35J_000381</name>
</gene>